<comment type="caution">
    <text evidence="1">The sequence shown here is derived from an EMBL/GenBank/DDBJ whole genome shotgun (WGS) entry which is preliminary data.</text>
</comment>
<sequence length="65" mass="6723">MLLLLLSGGTVSKISLVHHLLEAGSLTGGTKREGWTEASPRSSASNCRAALRVLVSDASSEETVA</sequence>
<reference evidence="1" key="2">
    <citation type="submission" date="2023-02" db="EMBL/GenBank/DDBJ databases">
        <authorList>
            <consortium name="DOE Joint Genome Institute"/>
            <person name="Mondo S.J."/>
            <person name="Chang Y."/>
            <person name="Wang Y."/>
            <person name="Ahrendt S."/>
            <person name="Andreopoulos W."/>
            <person name="Barry K."/>
            <person name="Beard J."/>
            <person name="Benny G.L."/>
            <person name="Blankenship S."/>
            <person name="Bonito G."/>
            <person name="Cuomo C."/>
            <person name="Desiro A."/>
            <person name="Gervers K.A."/>
            <person name="Hundley H."/>
            <person name="Kuo A."/>
            <person name="LaButti K."/>
            <person name="Lang B.F."/>
            <person name="Lipzen A."/>
            <person name="O'Donnell K."/>
            <person name="Pangilinan J."/>
            <person name="Reynolds N."/>
            <person name="Sandor L."/>
            <person name="Smith M.W."/>
            <person name="Tsang A."/>
            <person name="Grigoriev I.V."/>
            <person name="Stajich J.E."/>
            <person name="Spatafora J.W."/>
        </authorList>
    </citation>
    <scope>NUCLEOTIDE SEQUENCE</scope>
    <source>
        <strain evidence="1">RSA 2281</strain>
    </source>
</reference>
<evidence type="ECO:0000313" key="1">
    <source>
        <dbReference type="EMBL" id="KAI9260709.1"/>
    </source>
</evidence>
<dbReference type="Proteomes" id="UP001209540">
    <property type="component" value="Unassembled WGS sequence"/>
</dbReference>
<dbReference type="EMBL" id="JAIXMP010000016">
    <property type="protein sequence ID" value="KAI9260709.1"/>
    <property type="molecule type" value="Genomic_DNA"/>
</dbReference>
<keyword evidence="2" id="KW-1185">Reference proteome</keyword>
<name>A0AAD5KBU8_9FUNG</name>
<proteinExistence type="predicted"/>
<organism evidence="1 2">
    <name type="scientific">Phascolomyces articulosus</name>
    <dbReference type="NCBI Taxonomy" id="60185"/>
    <lineage>
        <taxon>Eukaryota</taxon>
        <taxon>Fungi</taxon>
        <taxon>Fungi incertae sedis</taxon>
        <taxon>Mucoromycota</taxon>
        <taxon>Mucoromycotina</taxon>
        <taxon>Mucoromycetes</taxon>
        <taxon>Mucorales</taxon>
        <taxon>Lichtheimiaceae</taxon>
        <taxon>Phascolomyces</taxon>
    </lineage>
</organism>
<gene>
    <name evidence="1" type="ORF">BDA99DRAFT_512947</name>
</gene>
<dbReference type="AlphaFoldDB" id="A0AAD5KBU8"/>
<evidence type="ECO:0000313" key="2">
    <source>
        <dbReference type="Proteomes" id="UP001209540"/>
    </source>
</evidence>
<reference evidence="1" key="1">
    <citation type="journal article" date="2022" name="IScience">
        <title>Evolution of zygomycete secretomes and the origins of terrestrial fungal ecologies.</title>
        <authorList>
            <person name="Chang Y."/>
            <person name="Wang Y."/>
            <person name="Mondo S."/>
            <person name="Ahrendt S."/>
            <person name="Andreopoulos W."/>
            <person name="Barry K."/>
            <person name="Beard J."/>
            <person name="Benny G.L."/>
            <person name="Blankenship S."/>
            <person name="Bonito G."/>
            <person name="Cuomo C."/>
            <person name="Desiro A."/>
            <person name="Gervers K.A."/>
            <person name="Hundley H."/>
            <person name="Kuo A."/>
            <person name="LaButti K."/>
            <person name="Lang B.F."/>
            <person name="Lipzen A."/>
            <person name="O'Donnell K."/>
            <person name="Pangilinan J."/>
            <person name="Reynolds N."/>
            <person name="Sandor L."/>
            <person name="Smith M.E."/>
            <person name="Tsang A."/>
            <person name="Grigoriev I.V."/>
            <person name="Stajich J.E."/>
            <person name="Spatafora J.W."/>
        </authorList>
    </citation>
    <scope>NUCLEOTIDE SEQUENCE</scope>
    <source>
        <strain evidence="1">RSA 2281</strain>
    </source>
</reference>
<accession>A0AAD5KBU8</accession>
<protein>
    <submittedName>
        <fullName evidence="1">Uncharacterized protein</fullName>
    </submittedName>
</protein>